<dbReference type="RefSeq" id="XP_049307492.1">
    <property type="nucleotide sequence ID" value="XM_049451535.1"/>
</dbReference>
<evidence type="ECO:0000256" key="7">
    <source>
        <dbReference type="ARBA" id="ARBA00023180"/>
    </source>
</evidence>
<keyword evidence="10" id="KW-1185">Reference proteome</keyword>
<sequence length="627" mass="71627">MLTPLATLLLCTLPLGACNNTNSVGTSFDAVLGRTLRYHHIANVAIFVGDKDDHQTARDAILDSLERQLPAPRYIFTAADMSGPPGNTLRHHIANDALSVVLCATSADRIWRVVDQRLRKLRRTKLIVVATSMSLEPLNIFVKLWQLQFLHVVLLYNNTVYRYTPFPQIHVYEVHNRSADLFPPAPTNLQGYTLSTPAENDLPRIFFVRQQRDNATKIRGFAYQIFVNFVRRMNMTLRISNPNQVHDITSSVNMSTIVQEIAKQQLEISMHPYTSIREHQGIMSYPIFKLECCLIVPVQNEIPRCFYPVRPLKLGSWLVIFAAVVYISVTLAWTSPCVPREAPFLTKLSRTFLESIAQVVFLPSTYPSHQPSMRYLLVYLQLALFGFLLTSWYNNLLSSFFTTVLVGEQLDTFESLIEAQLPILTKFHEIDMVLQQVPPELVLKVKQLIVGSNSSVQMAHLLNFNNSYAYPVTEERWTFLSLQEQYANKPINRFSKICLGSPCIGYPMRLDSHLEEPLTRFILDVQMAGLDFYWLRSDFKDALLAGYVKLVNNVFPFKALDLYTLYVAWVVLIAGLSIASFVFLLEICGVCGRKASRRRERSKQWFSGLNRVDEEGIRINKESSLKL</sequence>
<feature type="transmembrane region" description="Helical" evidence="8">
    <location>
        <begin position="314"/>
        <end position="333"/>
    </location>
</feature>
<protein>
    <submittedName>
        <fullName evidence="11">Uncharacterized protein LOC105233827</fullName>
    </submittedName>
</protein>
<gene>
    <name evidence="11" type="primary">LOC105233827</name>
</gene>
<feature type="signal peptide" evidence="9">
    <location>
        <begin position="1"/>
        <end position="18"/>
    </location>
</feature>
<evidence type="ECO:0000313" key="11">
    <source>
        <dbReference type="RefSeq" id="XP_049307492.1"/>
    </source>
</evidence>
<dbReference type="PANTHER" id="PTHR42643:SF41">
    <property type="entry name" value="IONOTROPIC RECEPTOR 20A-RELATED"/>
    <property type="match status" value="1"/>
</dbReference>
<keyword evidence="7" id="KW-0325">Glycoprotein</keyword>
<reference evidence="11" key="1">
    <citation type="submission" date="2025-08" db="UniProtKB">
        <authorList>
            <consortium name="RefSeq"/>
        </authorList>
    </citation>
    <scope>IDENTIFICATION</scope>
    <source>
        <tissue evidence="11">Adult</tissue>
    </source>
</reference>
<keyword evidence="6" id="KW-0675">Receptor</keyword>
<evidence type="ECO:0000256" key="9">
    <source>
        <dbReference type="SAM" id="SignalP"/>
    </source>
</evidence>
<evidence type="ECO:0000256" key="4">
    <source>
        <dbReference type="ARBA" id="ARBA00022989"/>
    </source>
</evidence>
<evidence type="ECO:0000256" key="6">
    <source>
        <dbReference type="ARBA" id="ARBA00023170"/>
    </source>
</evidence>
<dbReference type="Proteomes" id="UP001652620">
    <property type="component" value="Chromosome 3"/>
</dbReference>
<evidence type="ECO:0000256" key="3">
    <source>
        <dbReference type="ARBA" id="ARBA00022692"/>
    </source>
</evidence>
<evidence type="ECO:0000256" key="5">
    <source>
        <dbReference type="ARBA" id="ARBA00023136"/>
    </source>
</evidence>
<dbReference type="InterPro" id="IPR052192">
    <property type="entry name" value="Insect_Ionotropic_Sensory_Rcpt"/>
</dbReference>
<comment type="subcellular location">
    <subcellularLocation>
        <location evidence="1">Cell membrane</location>
        <topology evidence="1">Multi-pass membrane protein</topology>
    </subcellularLocation>
</comment>
<keyword evidence="5 8" id="KW-0472">Membrane</keyword>
<dbReference type="PANTHER" id="PTHR42643">
    <property type="entry name" value="IONOTROPIC RECEPTOR 20A-RELATED"/>
    <property type="match status" value="1"/>
</dbReference>
<keyword evidence="9" id="KW-0732">Signal</keyword>
<dbReference type="GeneID" id="105233827"/>
<feature type="transmembrane region" description="Helical" evidence="8">
    <location>
        <begin position="375"/>
        <end position="393"/>
    </location>
</feature>
<keyword evidence="4 8" id="KW-1133">Transmembrane helix</keyword>
<evidence type="ECO:0000313" key="10">
    <source>
        <dbReference type="Proteomes" id="UP001652620"/>
    </source>
</evidence>
<keyword evidence="2" id="KW-1003">Cell membrane</keyword>
<evidence type="ECO:0000256" key="8">
    <source>
        <dbReference type="SAM" id="Phobius"/>
    </source>
</evidence>
<accession>A0ABM3JE32</accession>
<feature type="transmembrane region" description="Helical" evidence="8">
    <location>
        <begin position="566"/>
        <end position="591"/>
    </location>
</feature>
<keyword evidence="3 8" id="KW-0812">Transmembrane</keyword>
<name>A0ABM3JE32_BACDO</name>
<feature type="chain" id="PRO_5045633009" evidence="9">
    <location>
        <begin position="19"/>
        <end position="627"/>
    </location>
</feature>
<evidence type="ECO:0000256" key="1">
    <source>
        <dbReference type="ARBA" id="ARBA00004651"/>
    </source>
</evidence>
<evidence type="ECO:0000256" key="2">
    <source>
        <dbReference type="ARBA" id="ARBA00022475"/>
    </source>
</evidence>
<organism evidence="10 11">
    <name type="scientific">Bactrocera dorsalis</name>
    <name type="common">Oriental fruit fly</name>
    <name type="synonym">Dacus dorsalis</name>
    <dbReference type="NCBI Taxonomy" id="27457"/>
    <lineage>
        <taxon>Eukaryota</taxon>
        <taxon>Metazoa</taxon>
        <taxon>Ecdysozoa</taxon>
        <taxon>Arthropoda</taxon>
        <taxon>Hexapoda</taxon>
        <taxon>Insecta</taxon>
        <taxon>Pterygota</taxon>
        <taxon>Neoptera</taxon>
        <taxon>Endopterygota</taxon>
        <taxon>Diptera</taxon>
        <taxon>Brachycera</taxon>
        <taxon>Muscomorpha</taxon>
        <taxon>Tephritoidea</taxon>
        <taxon>Tephritidae</taxon>
        <taxon>Bactrocera</taxon>
        <taxon>Bactrocera</taxon>
    </lineage>
</organism>
<proteinExistence type="predicted"/>